<evidence type="ECO:0000256" key="10">
    <source>
        <dbReference type="ARBA" id="ARBA00023237"/>
    </source>
</evidence>
<evidence type="ECO:0000256" key="5">
    <source>
        <dbReference type="ARBA" id="ARBA00022692"/>
    </source>
</evidence>
<evidence type="ECO:0000256" key="13">
    <source>
        <dbReference type="SAM" id="SignalP"/>
    </source>
</evidence>
<dbReference type="Proteomes" id="UP000737171">
    <property type="component" value="Unassembled WGS sequence"/>
</dbReference>
<evidence type="ECO:0000256" key="4">
    <source>
        <dbReference type="ARBA" id="ARBA00022496"/>
    </source>
</evidence>
<accession>A0ABX2E970</accession>
<evidence type="ECO:0000256" key="12">
    <source>
        <dbReference type="RuleBase" id="RU003357"/>
    </source>
</evidence>
<keyword evidence="8 12" id="KW-0798">TonB box</keyword>
<proteinExistence type="inferred from homology"/>
<evidence type="ECO:0000256" key="2">
    <source>
        <dbReference type="ARBA" id="ARBA00022448"/>
    </source>
</evidence>
<evidence type="ECO:0000313" key="16">
    <source>
        <dbReference type="EMBL" id="NRF65510.1"/>
    </source>
</evidence>
<gene>
    <name evidence="16" type="ORF">HLB44_00795</name>
</gene>
<comment type="subcellular location">
    <subcellularLocation>
        <location evidence="1 11">Cell outer membrane</location>
        <topology evidence="1 11">Multi-pass membrane protein</topology>
    </subcellularLocation>
</comment>
<keyword evidence="7" id="KW-0406">Ion transport</keyword>
<evidence type="ECO:0000256" key="6">
    <source>
        <dbReference type="ARBA" id="ARBA00023004"/>
    </source>
</evidence>
<dbReference type="Pfam" id="PF00593">
    <property type="entry name" value="TonB_dep_Rec_b-barrel"/>
    <property type="match status" value="1"/>
</dbReference>
<evidence type="ECO:0000256" key="9">
    <source>
        <dbReference type="ARBA" id="ARBA00023136"/>
    </source>
</evidence>
<keyword evidence="10 11" id="KW-0998">Cell outer membrane</keyword>
<dbReference type="SUPFAM" id="SSF56935">
    <property type="entry name" value="Porins"/>
    <property type="match status" value="1"/>
</dbReference>
<keyword evidence="16" id="KW-0675">Receptor</keyword>
<keyword evidence="5 11" id="KW-0812">Transmembrane</keyword>
<dbReference type="InterPro" id="IPR000531">
    <property type="entry name" value="Beta-barrel_TonB"/>
</dbReference>
<dbReference type="PROSITE" id="PS52016">
    <property type="entry name" value="TONB_DEPENDENT_REC_3"/>
    <property type="match status" value="1"/>
</dbReference>
<feature type="domain" description="TonB-dependent receptor-like beta-barrel" evidence="14">
    <location>
        <begin position="294"/>
        <end position="760"/>
    </location>
</feature>
<evidence type="ECO:0000256" key="1">
    <source>
        <dbReference type="ARBA" id="ARBA00004571"/>
    </source>
</evidence>
<protein>
    <submittedName>
        <fullName evidence="16">TonB-dependent receptor</fullName>
    </submittedName>
</protein>
<dbReference type="InterPro" id="IPR039426">
    <property type="entry name" value="TonB-dep_rcpt-like"/>
</dbReference>
<dbReference type="PANTHER" id="PTHR32552:SF81">
    <property type="entry name" value="TONB-DEPENDENT OUTER MEMBRANE RECEPTOR"/>
    <property type="match status" value="1"/>
</dbReference>
<comment type="caution">
    <text evidence="16">The sequence shown here is derived from an EMBL/GenBank/DDBJ whole genome shotgun (WGS) entry which is preliminary data.</text>
</comment>
<keyword evidence="9 11" id="KW-0472">Membrane</keyword>
<sequence>MTRFRPRLSRIALGLLALPSGIAWAQAPEQVIVTAQSRSQQAQTVPISMQVLSPDEVRKLGASNLADLNGYLPGFTIDNTQATQPMFSLRGIGTEDFLIGTDSPVGFYVDGVYTGKTGGALLNFNDLKRIEVLKGPQGTLFGRNSAGGAISVITNAPAAAFAANGLVRAGNHGARQAQAMLNQPLGENFALRMSAVAQRSNGWARDAGSGQREGGDDAWGARIALRWSPSDATSATLTLEHEKLDQRARPAFGIVAEPPAGSAPPFPADPARHLDPLRAPLYSDVEGNREARDFDGATLRIHHALGWADFSSTTAGRHFRSLNRQDNDGTRRFETRLETANIEANTTWQQEFRLAGKRGAFDWVAGLSFFSERAEQTSDILTNTSSLDTLFGNVAGLPAFSTVNLLSQLLGLEGIDLLGQPWNEAMHNRARNRAAALYGDVIWQWTPATRLTAGLRLTRDHKRFSWSSPPRRAPGLDAQLDALDAAGFFPGLVEAGALTPEEAGALQAVMRQSQLLDSRGAEAAPVQVERRWTDASPRLVLDQQLGRDWMGYASWTRGYQAGGFNGLAVNGRYEPEKVVNVELGLKGGWPAQGVLLNAALFHYRFTNLQTLDLVPSANQAGIPAYQVTVSDQRATGLDVEGQWAPSRAWRFFGSAEWINQTYRRHQAPDGSNAAGVATGTPRLSAAGGVEGRWPLAGGQFSARLSAAYTGARRCNADTRVQGTCLETPAFRVGGARERLDGRLGWDSADGRFGVALIANNLLDKRYVTRLWTLSEGLGTPYVTLTPPRSVLLELRASI</sequence>
<evidence type="ECO:0000256" key="7">
    <source>
        <dbReference type="ARBA" id="ARBA00023065"/>
    </source>
</evidence>
<evidence type="ECO:0000259" key="15">
    <source>
        <dbReference type="Pfam" id="PF07715"/>
    </source>
</evidence>
<dbReference type="PANTHER" id="PTHR32552">
    <property type="entry name" value="FERRICHROME IRON RECEPTOR-RELATED"/>
    <property type="match status" value="1"/>
</dbReference>
<comment type="similarity">
    <text evidence="11 12">Belongs to the TonB-dependent receptor family.</text>
</comment>
<evidence type="ECO:0000259" key="14">
    <source>
        <dbReference type="Pfam" id="PF00593"/>
    </source>
</evidence>
<dbReference type="InterPro" id="IPR012910">
    <property type="entry name" value="Plug_dom"/>
</dbReference>
<name>A0ABX2E970_9BURK</name>
<keyword evidence="3 11" id="KW-1134">Transmembrane beta strand</keyword>
<dbReference type="RefSeq" id="WP_173119617.1">
    <property type="nucleotide sequence ID" value="NZ_JABRWJ010000001.1"/>
</dbReference>
<keyword evidence="17" id="KW-1185">Reference proteome</keyword>
<dbReference type="Pfam" id="PF07715">
    <property type="entry name" value="Plug"/>
    <property type="match status" value="1"/>
</dbReference>
<evidence type="ECO:0000256" key="8">
    <source>
        <dbReference type="ARBA" id="ARBA00023077"/>
    </source>
</evidence>
<dbReference type="InterPro" id="IPR036942">
    <property type="entry name" value="Beta-barrel_TonB_sf"/>
</dbReference>
<dbReference type="EMBL" id="JABRWJ010000001">
    <property type="protein sequence ID" value="NRF65510.1"/>
    <property type="molecule type" value="Genomic_DNA"/>
</dbReference>
<feature type="chain" id="PRO_5047308509" evidence="13">
    <location>
        <begin position="26"/>
        <end position="798"/>
    </location>
</feature>
<evidence type="ECO:0000256" key="3">
    <source>
        <dbReference type="ARBA" id="ARBA00022452"/>
    </source>
</evidence>
<keyword evidence="2 11" id="KW-0813">Transport</keyword>
<dbReference type="Gene3D" id="2.40.170.20">
    <property type="entry name" value="TonB-dependent receptor, beta-barrel domain"/>
    <property type="match status" value="1"/>
</dbReference>
<feature type="signal peptide" evidence="13">
    <location>
        <begin position="1"/>
        <end position="25"/>
    </location>
</feature>
<keyword evidence="6" id="KW-0408">Iron</keyword>
<keyword evidence="4" id="KW-0410">Iron transport</keyword>
<organism evidence="16 17">
    <name type="scientific">Pseudaquabacterium terrae</name>
    <dbReference type="NCBI Taxonomy" id="2732868"/>
    <lineage>
        <taxon>Bacteria</taxon>
        <taxon>Pseudomonadati</taxon>
        <taxon>Pseudomonadota</taxon>
        <taxon>Betaproteobacteria</taxon>
        <taxon>Burkholderiales</taxon>
        <taxon>Sphaerotilaceae</taxon>
        <taxon>Pseudaquabacterium</taxon>
    </lineage>
</organism>
<reference evidence="16 17" key="1">
    <citation type="submission" date="2020-05" db="EMBL/GenBank/DDBJ databases">
        <title>Aquincola sp. isolate from soil.</title>
        <authorList>
            <person name="Han J."/>
            <person name="Kim D.-U."/>
        </authorList>
    </citation>
    <scope>NUCLEOTIDE SEQUENCE [LARGE SCALE GENOMIC DNA]</scope>
    <source>
        <strain evidence="16 17">S2</strain>
    </source>
</reference>
<evidence type="ECO:0000256" key="11">
    <source>
        <dbReference type="PROSITE-ProRule" id="PRU01360"/>
    </source>
</evidence>
<feature type="domain" description="TonB-dependent receptor plug" evidence="15">
    <location>
        <begin position="42"/>
        <end position="149"/>
    </location>
</feature>
<keyword evidence="13" id="KW-0732">Signal</keyword>
<evidence type="ECO:0000313" key="17">
    <source>
        <dbReference type="Proteomes" id="UP000737171"/>
    </source>
</evidence>